<comment type="caution">
    <text evidence="1">The sequence shown here is derived from an EMBL/GenBank/DDBJ whole genome shotgun (WGS) entry which is preliminary data.</text>
</comment>
<reference evidence="1" key="2">
    <citation type="submission" date="2020-09" db="EMBL/GenBank/DDBJ databases">
        <authorList>
            <person name="Sun Q."/>
            <person name="Ohkuma M."/>
        </authorList>
    </citation>
    <scope>NUCLEOTIDE SEQUENCE</scope>
    <source>
        <strain evidence="1">JCM 19018</strain>
    </source>
</reference>
<accession>A0A830ETA0</accession>
<reference evidence="1" key="1">
    <citation type="journal article" date="2014" name="Int. J. Syst. Evol. Microbiol.">
        <title>Complete genome sequence of Corynebacterium casei LMG S-19264T (=DSM 44701T), isolated from a smear-ripened cheese.</title>
        <authorList>
            <consortium name="US DOE Joint Genome Institute (JGI-PGF)"/>
            <person name="Walter F."/>
            <person name="Albersmeier A."/>
            <person name="Kalinowski J."/>
            <person name="Ruckert C."/>
        </authorList>
    </citation>
    <scope>NUCLEOTIDE SEQUENCE</scope>
    <source>
        <strain evidence="1">JCM 19018</strain>
    </source>
</reference>
<dbReference type="EMBL" id="BMPD01000005">
    <property type="protein sequence ID" value="GGK74208.1"/>
    <property type="molecule type" value="Genomic_DNA"/>
</dbReference>
<proteinExistence type="predicted"/>
<dbReference type="Proteomes" id="UP000614221">
    <property type="component" value="Unassembled WGS sequence"/>
</dbReference>
<dbReference type="AlphaFoldDB" id="A0A830ETA0"/>
<sequence length="126" mass="13606">MTVVGELAGSEQPDLSVEVLEEVAVGLADVVVVVVEPVDHGLDGIGWVVSHVDSVTDDGHVKLGYNALPGHFPDHIDQQPAVSLARAEQTARDWSEQCCTERVDGIPAESLPNTVVFVTTVWRLRR</sequence>
<protein>
    <submittedName>
        <fullName evidence="1">Uncharacterized protein</fullName>
    </submittedName>
</protein>
<organism evidence="1 2">
    <name type="scientific">Haloarcula sebkhae</name>
    <dbReference type="NCBI Taxonomy" id="932660"/>
    <lineage>
        <taxon>Archaea</taxon>
        <taxon>Methanobacteriati</taxon>
        <taxon>Methanobacteriota</taxon>
        <taxon>Stenosarchaea group</taxon>
        <taxon>Halobacteria</taxon>
        <taxon>Halobacteriales</taxon>
        <taxon>Haloarculaceae</taxon>
        <taxon>Haloarcula</taxon>
    </lineage>
</organism>
<evidence type="ECO:0000313" key="2">
    <source>
        <dbReference type="Proteomes" id="UP000614221"/>
    </source>
</evidence>
<evidence type="ECO:0000313" key="1">
    <source>
        <dbReference type="EMBL" id="GGK74208.1"/>
    </source>
</evidence>
<name>A0A830ETA0_9EURY</name>
<gene>
    <name evidence="1" type="ORF">GCM10009067_28030</name>
</gene>